<gene>
    <name evidence="2" type="ORF">HNR05_001598</name>
</gene>
<dbReference type="AlphaFoldDB" id="A0A7Z0J5T3"/>
<evidence type="ECO:0000313" key="2">
    <source>
        <dbReference type="EMBL" id="NYJ19807.1"/>
    </source>
</evidence>
<feature type="transmembrane region" description="Helical" evidence="1">
    <location>
        <begin position="98"/>
        <end position="117"/>
    </location>
</feature>
<dbReference type="RefSeq" id="WP_179578505.1">
    <property type="nucleotide sequence ID" value="NZ_JACCFM010000001.1"/>
</dbReference>
<feature type="transmembrane region" description="Helical" evidence="1">
    <location>
        <begin position="7"/>
        <end position="27"/>
    </location>
</feature>
<evidence type="ECO:0000313" key="3">
    <source>
        <dbReference type="Proteomes" id="UP000537260"/>
    </source>
</evidence>
<keyword evidence="1" id="KW-0812">Transmembrane</keyword>
<reference evidence="2 3" key="1">
    <citation type="submission" date="2020-07" db="EMBL/GenBank/DDBJ databases">
        <title>Sequencing the genomes of 1000 actinobacteria strains.</title>
        <authorList>
            <person name="Klenk H.-P."/>
        </authorList>
    </citation>
    <scope>NUCLEOTIDE SEQUENCE [LARGE SCALE GENOMIC DNA]</scope>
    <source>
        <strain evidence="2 3">LI1</strain>
    </source>
</reference>
<evidence type="ECO:0008006" key="4">
    <source>
        <dbReference type="Google" id="ProtNLM"/>
    </source>
</evidence>
<sequence>MGTRRRVIRLIGIWLLVVGAVAFVVVVGETWAGAVNKGVDYKCRVEGPHPTVPALALVSEAVHVHGYFSWLPLGRACTWERADGLGFVTAGPDWQDTLTAAGSALVAVVGIACVVTVDRSCRRARRGG</sequence>
<dbReference type="EMBL" id="JACCFM010000001">
    <property type="protein sequence ID" value="NYJ19807.1"/>
    <property type="molecule type" value="Genomic_DNA"/>
</dbReference>
<proteinExistence type="predicted"/>
<organism evidence="2 3">
    <name type="scientific">Glaciibacter psychrotolerans</name>
    <dbReference type="NCBI Taxonomy" id="670054"/>
    <lineage>
        <taxon>Bacteria</taxon>
        <taxon>Bacillati</taxon>
        <taxon>Actinomycetota</taxon>
        <taxon>Actinomycetes</taxon>
        <taxon>Micrococcales</taxon>
        <taxon>Microbacteriaceae</taxon>
        <taxon>Glaciibacter</taxon>
    </lineage>
</organism>
<accession>A0A7Z0J5T3</accession>
<comment type="caution">
    <text evidence="2">The sequence shown here is derived from an EMBL/GenBank/DDBJ whole genome shotgun (WGS) entry which is preliminary data.</text>
</comment>
<keyword evidence="1" id="KW-0472">Membrane</keyword>
<protein>
    <recommendedName>
        <fullName evidence="4">DUF3592 domain-containing protein</fullName>
    </recommendedName>
</protein>
<dbReference type="Proteomes" id="UP000537260">
    <property type="component" value="Unassembled WGS sequence"/>
</dbReference>
<name>A0A7Z0J5T3_9MICO</name>
<evidence type="ECO:0000256" key="1">
    <source>
        <dbReference type="SAM" id="Phobius"/>
    </source>
</evidence>
<keyword evidence="1" id="KW-1133">Transmembrane helix</keyword>
<keyword evidence="3" id="KW-1185">Reference proteome</keyword>